<dbReference type="InterPro" id="IPR006076">
    <property type="entry name" value="FAD-dep_OxRdtase"/>
</dbReference>
<organism evidence="3 4">
    <name type="scientific">Lonsdalea populi</name>
    <dbReference type="NCBI Taxonomy" id="1172565"/>
    <lineage>
        <taxon>Bacteria</taxon>
        <taxon>Pseudomonadati</taxon>
        <taxon>Pseudomonadota</taxon>
        <taxon>Gammaproteobacteria</taxon>
        <taxon>Enterobacterales</taxon>
        <taxon>Pectobacteriaceae</taxon>
        <taxon>Lonsdalea</taxon>
    </lineage>
</organism>
<reference evidence="3 4" key="1">
    <citation type="submission" date="2018-10" db="EMBL/GenBank/DDBJ databases">
        <title>New species genome.</title>
        <authorList>
            <person name="Li Y."/>
        </authorList>
    </citation>
    <scope>NUCLEOTIDE SEQUENCE [LARGE SCALE GENOMIC DNA]</scope>
    <source>
        <strain evidence="3 4">L6_4B</strain>
    </source>
</reference>
<gene>
    <name evidence="3" type="ORF">EC392_14100</name>
</gene>
<dbReference type="Pfam" id="PF01266">
    <property type="entry name" value="DAO"/>
    <property type="match status" value="1"/>
</dbReference>
<dbReference type="AlphaFoldDB" id="A0A3N0UAC9"/>
<evidence type="ECO:0000313" key="3">
    <source>
        <dbReference type="EMBL" id="ROH77520.1"/>
    </source>
</evidence>
<dbReference type="STRING" id="1172565.AU508_13550"/>
<dbReference type="GO" id="GO:0005737">
    <property type="term" value="C:cytoplasm"/>
    <property type="evidence" value="ECO:0007669"/>
    <property type="project" value="TreeGrafter"/>
</dbReference>
<dbReference type="SUPFAM" id="SSF51905">
    <property type="entry name" value="FAD/NAD(P)-binding domain"/>
    <property type="match status" value="1"/>
</dbReference>
<dbReference type="InterPro" id="IPR036188">
    <property type="entry name" value="FAD/NAD-bd_sf"/>
</dbReference>
<dbReference type="RefSeq" id="WP_123244696.1">
    <property type="nucleotide sequence ID" value="NZ_RJUJ01000015.1"/>
</dbReference>
<dbReference type="Gene3D" id="3.50.50.60">
    <property type="entry name" value="FAD/NAD(P)-binding domain"/>
    <property type="match status" value="2"/>
</dbReference>
<dbReference type="PANTHER" id="PTHR13847">
    <property type="entry name" value="SARCOSINE DEHYDROGENASE-RELATED"/>
    <property type="match status" value="1"/>
</dbReference>
<evidence type="ECO:0000313" key="4">
    <source>
        <dbReference type="Proteomes" id="UP000274511"/>
    </source>
</evidence>
<dbReference type="PANTHER" id="PTHR13847:SF287">
    <property type="entry name" value="FAD-DEPENDENT OXIDOREDUCTASE DOMAIN-CONTAINING PROTEIN 1"/>
    <property type="match status" value="1"/>
</dbReference>
<keyword evidence="1" id="KW-0560">Oxidoreductase</keyword>
<sequence>MLKYDIAIVGGGILGSTIARELISNYPELTVAIIDKKISGAGASFYSAGVHFPRGGSERVRKMSAYSHEYYQPLIKGGAPIYPLMMELITESHNLPQVEKKYLPRVAFHHVENCSSDMINLNAAAGDDLRVLKGSGANYANVFALVNYYMQQLREKIDYLEGTEVEAIEREGQDYRLSLRSGVNIQARQAIVVPGPWITHPLSRKALSASGLRVKKIVAAHINVKPAKQAPLVVFDEEDAFLLPCHHRKQWLFSYTCKEWDVDPEAIRPLTPADLADARETLAKYAPALADQIHDGRVFCDAYSPGSEPTVIRAKDGVIYAAGCNGSGYRLAPAIAVEVIQLIPHLSGLENKAW</sequence>
<evidence type="ECO:0000256" key="1">
    <source>
        <dbReference type="ARBA" id="ARBA00023002"/>
    </source>
</evidence>
<proteinExistence type="predicted"/>
<comment type="caution">
    <text evidence="3">The sequence shown here is derived from an EMBL/GenBank/DDBJ whole genome shotgun (WGS) entry which is preliminary data.</text>
</comment>
<dbReference type="Proteomes" id="UP000274511">
    <property type="component" value="Unassembled WGS sequence"/>
</dbReference>
<dbReference type="Gene3D" id="3.30.9.10">
    <property type="entry name" value="D-Amino Acid Oxidase, subunit A, domain 2"/>
    <property type="match status" value="1"/>
</dbReference>
<accession>A0A3N0UAC9</accession>
<name>A0A3N0UAC9_9GAMM</name>
<evidence type="ECO:0000259" key="2">
    <source>
        <dbReference type="Pfam" id="PF01266"/>
    </source>
</evidence>
<dbReference type="GO" id="GO:0016491">
    <property type="term" value="F:oxidoreductase activity"/>
    <property type="evidence" value="ECO:0007669"/>
    <property type="project" value="UniProtKB-KW"/>
</dbReference>
<dbReference type="EMBL" id="RJUJ01000015">
    <property type="protein sequence ID" value="ROH77520.1"/>
    <property type="molecule type" value="Genomic_DNA"/>
</dbReference>
<protein>
    <submittedName>
        <fullName evidence="3">FAD-binding oxidoreductase</fullName>
    </submittedName>
</protein>
<feature type="domain" description="FAD dependent oxidoreductase" evidence="2">
    <location>
        <begin position="5"/>
        <end position="341"/>
    </location>
</feature>